<evidence type="ECO:0000256" key="1">
    <source>
        <dbReference type="SAM" id="Phobius"/>
    </source>
</evidence>
<gene>
    <name evidence="2" type="ORF">BDZ85DRAFT_66062</name>
</gene>
<dbReference type="AlphaFoldDB" id="A0A6A6GIC2"/>
<dbReference type="EMBL" id="ML992503">
    <property type="protein sequence ID" value="KAF2225388.1"/>
    <property type="molecule type" value="Genomic_DNA"/>
</dbReference>
<dbReference type="Proteomes" id="UP000799538">
    <property type="component" value="Unassembled WGS sequence"/>
</dbReference>
<keyword evidence="1" id="KW-0472">Membrane</keyword>
<feature type="transmembrane region" description="Helical" evidence="1">
    <location>
        <begin position="99"/>
        <end position="118"/>
    </location>
</feature>
<evidence type="ECO:0000313" key="2">
    <source>
        <dbReference type="EMBL" id="KAF2225388.1"/>
    </source>
</evidence>
<evidence type="ECO:0000313" key="3">
    <source>
        <dbReference type="Proteomes" id="UP000799538"/>
    </source>
</evidence>
<reference evidence="3" key="1">
    <citation type="journal article" date="2020" name="Stud. Mycol.">
        <title>101 Dothideomycetes genomes: A test case for predicting lifestyles and emergence of pathogens.</title>
        <authorList>
            <person name="Haridas S."/>
            <person name="Albert R."/>
            <person name="Binder M."/>
            <person name="Bloem J."/>
            <person name="LaButti K."/>
            <person name="Salamov A."/>
            <person name="Andreopoulos B."/>
            <person name="Baker S."/>
            <person name="Barry K."/>
            <person name="Bills G."/>
            <person name="Bluhm B."/>
            <person name="Cannon C."/>
            <person name="Castanera R."/>
            <person name="Culley D."/>
            <person name="Daum C."/>
            <person name="Ezra D."/>
            <person name="Gonzalez J."/>
            <person name="Henrissat B."/>
            <person name="Kuo A."/>
            <person name="Liang C."/>
            <person name="Lipzen A."/>
            <person name="Lutzoni F."/>
            <person name="Magnuson J."/>
            <person name="Mondo S."/>
            <person name="Nolan M."/>
            <person name="Ohm R."/>
            <person name="Pangilinan J."/>
            <person name="Park H.-J."/>
            <person name="Ramirez L."/>
            <person name="Alfaro M."/>
            <person name="Sun H."/>
            <person name="Tritt A."/>
            <person name="Yoshinaga Y."/>
            <person name="Zwiers L.-H."/>
            <person name="Turgeon B."/>
            <person name="Goodwin S."/>
            <person name="Spatafora J."/>
            <person name="Crous P."/>
            <person name="Grigoriev I."/>
        </authorList>
    </citation>
    <scope>NUCLEOTIDE SEQUENCE [LARGE SCALE GENOMIC DNA]</scope>
    <source>
        <strain evidence="3">CECT 20119</strain>
    </source>
</reference>
<proteinExistence type="predicted"/>
<accession>A0A6A6GIC2</accession>
<organism evidence="2 3">
    <name type="scientific">Elsinoe ampelina</name>
    <dbReference type="NCBI Taxonomy" id="302913"/>
    <lineage>
        <taxon>Eukaryota</taxon>
        <taxon>Fungi</taxon>
        <taxon>Dikarya</taxon>
        <taxon>Ascomycota</taxon>
        <taxon>Pezizomycotina</taxon>
        <taxon>Dothideomycetes</taxon>
        <taxon>Dothideomycetidae</taxon>
        <taxon>Myriangiales</taxon>
        <taxon>Elsinoaceae</taxon>
        <taxon>Elsinoe</taxon>
    </lineage>
</organism>
<keyword evidence="1" id="KW-0812">Transmembrane</keyword>
<sequence length="122" mass="13189">MLCAIMLYNLDHVADPDTSIRIQPLPRCVGVGSNQWLRHVRRLADATGQPGPCGVVKENDGEPGDDRTGMIGNDAAWEISLVLERPICVSQRSSLRPSLALCALVVLTSLIWAIMPASSPRS</sequence>
<name>A0A6A6GIC2_9PEZI</name>
<keyword evidence="3" id="KW-1185">Reference proteome</keyword>
<protein>
    <submittedName>
        <fullName evidence="2">Uncharacterized protein</fullName>
    </submittedName>
</protein>
<keyword evidence="1" id="KW-1133">Transmembrane helix</keyword>